<evidence type="ECO:0000259" key="5">
    <source>
        <dbReference type="PROSITE" id="PS51084"/>
    </source>
</evidence>
<comment type="caution">
    <text evidence="6">The sequence shown here is derived from an EMBL/GenBank/DDBJ whole genome shotgun (WGS) entry which is preliminary data.</text>
</comment>
<evidence type="ECO:0000256" key="4">
    <source>
        <dbReference type="SAM" id="MobiDB-lite"/>
    </source>
</evidence>
<dbReference type="PROSITE" id="PS51084">
    <property type="entry name" value="HIT_2"/>
    <property type="match status" value="1"/>
</dbReference>
<evidence type="ECO:0000256" key="3">
    <source>
        <dbReference type="PROSITE-ProRule" id="PRU00464"/>
    </source>
</evidence>
<dbReference type="PANTHER" id="PTHR12486">
    <property type="entry name" value="APRATAXIN-RELATED"/>
    <property type="match status" value="1"/>
</dbReference>
<feature type="domain" description="HIT" evidence="5">
    <location>
        <begin position="22"/>
        <end position="141"/>
    </location>
</feature>
<dbReference type="AlphaFoldDB" id="A0A2C5Z205"/>
<sequence length="173" mass="20152">METIKRILHYLANLEWSERRQDICIFCDRRNFAAIVYEDADLIAVENTRLAGQYHWLIMPKAHIRDVEALSHHHLALVQAMDAVKKLLLRKCPEVPEPSAVLAGYHRGRRPLLANAFYPDIVSIHHLHLHVITSHLAYARWSGLHRPRVRSRAPRRDKMQQHLKGPTVMKDKS</sequence>
<dbReference type="GO" id="GO:0016787">
    <property type="term" value="F:hydrolase activity"/>
    <property type="evidence" value="ECO:0007669"/>
    <property type="project" value="UniProtKB-KW"/>
</dbReference>
<dbReference type="Gene3D" id="3.30.428.10">
    <property type="entry name" value="HIT-like"/>
    <property type="match status" value="1"/>
</dbReference>
<keyword evidence="7" id="KW-1185">Reference proteome</keyword>
<keyword evidence="2" id="KW-0378">Hydrolase</keyword>
<keyword evidence="1" id="KW-0547">Nucleotide-binding</keyword>
<evidence type="ECO:0000256" key="2">
    <source>
        <dbReference type="ARBA" id="ARBA00022801"/>
    </source>
</evidence>
<protein>
    <recommendedName>
        <fullName evidence="5">HIT domain-containing protein</fullName>
    </recommendedName>
</protein>
<reference evidence="6 7" key="1">
    <citation type="submission" date="2017-06" db="EMBL/GenBank/DDBJ databases">
        <title>Ant-infecting Ophiocordyceps genomes reveal a high diversity of potential behavioral manipulation genes and a possible major role for enterotoxins.</title>
        <authorList>
            <person name="De Bekker C."/>
            <person name="Evans H.C."/>
            <person name="Brachmann A."/>
            <person name="Hughes D.P."/>
        </authorList>
    </citation>
    <scope>NUCLEOTIDE SEQUENCE [LARGE SCALE GENOMIC DNA]</scope>
    <source>
        <strain evidence="6 7">Map16</strain>
    </source>
</reference>
<feature type="short sequence motif" description="Histidine triad motif" evidence="3">
    <location>
        <begin position="126"/>
        <end position="130"/>
    </location>
</feature>
<evidence type="ECO:0000313" key="6">
    <source>
        <dbReference type="EMBL" id="PHH75855.1"/>
    </source>
</evidence>
<dbReference type="SUPFAM" id="SSF54197">
    <property type="entry name" value="HIT-like"/>
    <property type="match status" value="1"/>
</dbReference>
<gene>
    <name evidence="6" type="ORF">CDD80_2020</name>
</gene>
<proteinExistence type="predicted"/>
<dbReference type="Proteomes" id="UP000226431">
    <property type="component" value="Unassembled WGS sequence"/>
</dbReference>
<name>A0A2C5Z205_9HYPO</name>
<evidence type="ECO:0000256" key="1">
    <source>
        <dbReference type="ARBA" id="ARBA00022741"/>
    </source>
</evidence>
<dbReference type="InterPro" id="IPR036265">
    <property type="entry name" value="HIT-like_sf"/>
</dbReference>
<feature type="region of interest" description="Disordered" evidence="4">
    <location>
        <begin position="149"/>
        <end position="173"/>
    </location>
</feature>
<accession>A0A2C5Z205</accession>
<dbReference type="InterPro" id="IPR011146">
    <property type="entry name" value="HIT-like"/>
</dbReference>
<dbReference type="GO" id="GO:0000166">
    <property type="term" value="F:nucleotide binding"/>
    <property type="evidence" value="ECO:0007669"/>
    <property type="project" value="UniProtKB-KW"/>
</dbReference>
<dbReference type="EMBL" id="NJES01000193">
    <property type="protein sequence ID" value="PHH75855.1"/>
    <property type="molecule type" value="Genomic_DNA"/>
</dbReference>
<organism evidence="6 7">
    <name type="scientific">Ophiocordyceps camponoti-rufipedis</name>
    <dbReference type="NCBI Taxonomy" id="2004952"/>
    <lineage>
        <taxon>Eukaryota</taxon>
        <taxon>Fungi</taxon>
        <taxon>Dikarya</taxon>
        <taxon>Ascomycota</taxon>
        <taxon>Pezizomycotina</taxon>
        <taxon>Sordariomycetes</taxon>
        <taxon>Hypocreomycetidae</taxon>
        <taxon>Hypocreales</taxon>
        <taxon>Ophiocordycipitaceae</taxon>
        <taxon>Ophiocordyceps</taxon>
    </lineage>
</organism>
<dbReference type="Pfam" id="PF11969">
    <property type="entry name" value="DcpS_C"/>
    <property type="match status" value="1"/>
</dbReference>
<evidence type="ECO:0000313" key="7">
    <source>
        <dbReference type="Proteomes" id="UP000226431"/>
    </source>
</evidence>
<dbReference type="PANTHER" id="PTHR12486:SF5">
    <property type="entry name" value="ADENOSINE 5'-MONOPHOSPHORAMIDASE HINT3"/>
    <property type="match status" value="1"/>
</dbReference>
<dbReference type="OrthoDB" id="5133390at2759"/>